<dbReference type="Proteomes" id="UP001556367">
    <property type="component" value="Unassembled WGS sequence"/>
</dbReference>
<dbReference type="EMBL" id="JASNQZ010000017">
    <property type="protein sequence ID" value="KAL0945598.1"/>
    <property type="molecule type" value="Genomic_DNA"/>
</dbReference>
<accession>A0ABR3IQM4</accession>
<proteinExistence type="predicted"/>
<keyword evidence="2" id="KW-1185">Reference proteome</keyword>
<comment type="caution">
    <text evidence="1">The sequence shown here is derived from an EMBL/GenBank/DDBJ whole genome shotgun (WGS) entry which is preliminary data.</text>
</comment>
<evidence type="ECO:0000313" key="2">
    <source>
        <dbReference type="Proteomes" id="UP001556367"/>
    </source>
</evidence>
<sequence>ELCLFAFKYALRYALPGTSHSFVTFSLDSTTTPKEGTIRREPHVLFYWYDSAGSTPEVCKFDPGLHSCTAVAYGWDSDA</sequence>
<name>A0ABR3IQM4_9AGAR</name>
<feature type="non-terminal residue" evidence="1">
    <location>
        <position position="1"/>
    </location>
</feature>
<organism evidence="1 2">
    <name type="scientific">Hohenbuehelia grisea</name>
    <dbReference type="NCBI Taxonomy" id="104357"/>
    <lineage>
        <taxon>Eukaryota</taxon>
        <taxon>Fungi</taxon>
        <taxon>Dikarya</taxon>
        <taxon>Basidiomycota</taxon>
        <taxon>Agaricomycotina</taxon>
        <taxon>Agaricomycetes</taxon>
        <taxon>Agaricomycetidae</taxon>
        <taxon>Agaricales</taxon>
        <taxon>Pleurotineae</taxon>
        <taxon>Pleurotaceae</taxon>
        <taxon>Hohenbuehelia</taxon>
    </lineage>
</organism>
<evidence type="ECO:0000313" key="1">
    <source>
        <dbReference type="EMBL" id="KAL0945598.1"/>
    </source>
</evidence>
<protein>
    <submittedName>
        <fullName evidence="1">Uncharacterized protein</fullName>
    </submittedName>
</protein>
<gene>
    <name evidence="1" type="ORF">HGRIS_014756</name>
</gene>
<reference evidence="2" key="1">
    <citation type="submission" date="2024-06" db="EMBL/GenBank/DDBJ databases">
        <title>Multi-omics analyses provide insights into the biosynthesis of the anticancer antibiotic pleurotin in Hohenbuehelia grisea.</title>
        <authorList>
            <person name="Weaver J.A."/>
            <person name="Alberti F."/>
        </authorList>
    </citation>
    <scope>NUCLEOTIDE SEQUENCE [LARGE SCALE GENOMIC DNA]</scope>
    <source>
        <strain evidence="2">T-177</strain>
    </source>
</reference>